<dbReference type="Proteomes" id="UP000276770">
    <property type="component" value="Unassembled WGS sequence"/>
</dbReference>
<feature type="transmembrane region" description="Helical" evidence="11">
    <location>
        <begin position="252"/>
        <end position="270"/>
    </location>
</feature>
<keyword evidence="14" id="KW-1185">Reference proteome</keyword>
<proteinExistence type="inferred from homology"/>
<dbReference type="InterPro" id="IPR005829">
    <property type="entry name" value="Sugar_transporter_CS"/>
</dbReference>
<dbReference type="EMBL" id="RCVZ01000003">
    <property type="protein sequence ID" value="RLQ96889.1"/>
    <property type="molecule type" value="Genomic_DNA"/>
</dbReference>
<name>A0A3L7K3P0_9BACI</name>
<evidence type="ECO:0000256" key="6">
    <source>
        <dbReference type="ARBA" id="ARBA00022847"/>
    </source>
</evidence>
<feature type="domain" description="Major facilitator superfamily (MFS) profile" evidence="12">
    <location>
        <begin position="25"/>
        <end position="436"/>
    </location>
</feature>
<comment type="caution">
    <text evidence="13">The sequence shown here is derived from an EMBL/GenBank/DDBJ whole genome shotgun (WGS) entry which is preliminary data.</text>
</comment>
<dbReference type="PANTHER" id="PTHR43528:SF1">
    <property type="entry name" value="ALPHA-KETOGLUTARATE PERMEASE"/>
    <property type="match status" value="1"/>
</dbReference>
<dbReference type="PROSITE" id="PS00217">
    <property type="entry name" value="SUGAR_TRANSPORT_2"/>
    <property type="match status" value="1"/>
</dbReference>
<evidence type="ECO:0000256" key="9">
    <source>
        <dbReference type="ARBA" id="ARBA00037295"/>
    </source>
</evidence>
<feature type="transmembrane region" description="Helical" evidence="11">
    <location>
        <begin position="414"/>
        <end position="432"/>
    </location>
</feature>
<feature type="transmembrane region" description="Helical" evidence="11">
    <location>
        <begin position="127"/>
        <end position="151"/>
    </location>
</feature>
<dbReference type="AlphaFoldDB" id="A0A3L7K3P0"/>
<evidence type="ECO:0000256" key="11">
    <source>
        <dbReference type="SAM" id="Phobius"/>
    </source>
</evidence>
<organism evidence="13 14">
    <name type="scientific">Falsibacillus albus</name>
    <dbReference type="NCBI Taxonomy" id="2478915"/>
    <lineage>
        <taxon>Bacteria</taxon>
        <taxon>Bacillati</taxon>
        <taxon>Bacillota</taxon>
        <taxon>Bacilli</taxon>
        <taxon>Bacillales</taxon>
        <taxon>Bacillaceae</taxon>
        <taxon>Falsibacillus</taxon>
    </lineage>
</organism>
<evidence type="ECO:0000256" key="7">
    <source>
        <dbReference type="ARBA" id="ARBA00022989"/>
    </source>
</evidence>
<comment type="subcellular location">
    <subcellularLocation>
        <location evidence="1">Cell membrane</location>
        <topology evidence="1">Multi-pass membrane protein</topology>
    </subcellularLocation>
</comment>
<reference evidence="13 14" key="1">
    <citation type="submission" date="2018-10" db="EMBL/GenBank/DDBJ databases">
        <title>Falsibacillus sp. genome draft.</title>
        <authorList>
            <person name="Shi S."/>
        </authorList>
    </citation>
    <scope>NUCLEOTIDE SEQUENCE [LARGE SCALE GENOMIC DNA]</scope>
    <source>
        <strain evidence="13 14">GY 10110</strain>
    </source>
</reference>
<comment type="similarity">
    <text evidence="2">Belongs to the major facilitator superfamily. Metabolite:H+ Symporter (MHS) family (TC 2.A.1.6) family.</text>
</comment>
<feature type="transmembrane region" description="Helical" evidence="11">
    <location>
        <begin position="172"/>
        <end position="191"/>
    </location>
</feature>
<accession>A0A3L7K3P0</accession>
<dbReference type="InterPro" id="IPR020846">
    <property type="entry name" value="MFS_dom"/>
</dbReference>
<keyword evidence="4" id="KW-1003">Cell membrane</keyword>
<feature type="transmembrane region" description="Helical" evidence="11">
    <location>
        <begin position="380"/>
        <end position="402"/>
    </location>
</feature>
<dbReference type="OrthoDB" id="9783227at2"/>
<evidence type="ECO:0000259" key="12">
    <source>
        <dbReference type="PROSITE" id="PS50850"/>
    </source>
</evidence>
<evidence type="ECO:0000256" key="10">
    <source>
        <dbReference type="ARBA" id="ARBA00039918"/>
    </source>
</evidence>
<evidence type="ECO:0000313" key="13">
    <source>
        <dbReference type="EMBL" id="RLQ96889.1"/>
    </source>
</evidence>
<evidence type="ECO:0000256" key="1">
    <source>
        <dbReference type="ARBA" id="ARBA00004651"/>
    </source>
</evidence>
<sequence length="478" mass="52315">MFQKKKQKLHKDDITVIDTQTAKKAVVATGLGNAMEWFDFGIYSYLAVTIGKVFFSELDGPLQLVYTFATFAAAFLVRPIGGMFFGMLGDRLGRKKVLAITLVIMALSTLSIGLIPSYASIGMTAPILLLVARLVQGFSTGGEYSGAMTFIAESTPDKKRGTLASGLEVGTLIGYIAGSGIVTLLTYMLGSDKMMDWGWRIPFLIAAPIGLIGFYLRSHLEESPAFEAMEKTKEGENKHVSMKDILIYHRKPLLVGMILVLFYNVADYMVLSYMPSHLSAVLGYGETKGLLLILIVMFIMIPIVLMMGRFSDRIGAKRIIQGGLVGLILLSIPAFLMIGSGNNWLVFLGLIILAVFLASFQGTMPALLPSLFFTDVRYGALAITYNISASLFGGTTPLVLAWLIDFTANRMMPAYYLIVACLIGIVVVAIFVKETSGKPLRGSPPAVEHEKEIEGVLKESSDSLWWKEEKMEIDEQKG</sequence>
<evidence type="ECO:0000256" key="3">
    <source>
        <dbReference type="ARBA" id="ARBA00022448"/>
    </source>
</evidence>
<dbReference type="InterPro" id="IPR051084">
    <property type="entry name" value="H+-coupled_symporters"/>
</dbReference>
<protein>
    <recommendedName>
        <fullName evidence="10">Putative proline/betaine transporter</fullName>
    </recommendedName>
</protein>
<keyword evidence="3" id="KW-0813">Transport</keyword>
<comment type="function">
    <text evidence="9">May be a proton symporter involved in the uptake of osmolytes such as proline and glycine betaine.</text>
</comment>
<dbReference type="Pfam" id="PF07690">
    <property type="entry name" value="MFS_1"/>
    <property type="match status" value="1"/>
</dbReference>
<dbReference type="CDD" id="cd17366">
    <property type="entry name" value="MFS_ProP"/>
    <property type="match status" value="1"/>
</dbReference>
<evidence type="ECO:0000256" key="5">
    <source>
        <dbReference type="ARBA" id="ARBA00022692"/>
    </source>
</evidence>
<feature type="transmembrane region" description="Helical" evidence="11">
    <location>
        <begin position="64"/>
        <end position="85"/>
    </location>
</feature>
<evidence type="ECO:0000256" key="2">
    <source>
        <dbReference type="ARBA" id="ARBA00008240"/>
    </source>
</evidence>
<gene>
    <name evidence="13" type="ORF">D9X91_06480</name>
</gene>
<keyword evidence="5 11" id="KW-0812">Transmembrane</keyword>
<evidence type="ECO:0000256" key="4">
    <source>
        <dbReference type="ARBA" id="ARBA00022475"/>
    </source>
</evidence>
<feature type="transmembrane region" description="Helical" evidence="11">
    <location>
        <begin position="197"/>
        <end position="216"/>
    </location>
</feature>
<dbReference type="Gene3D" id="1.20.1250.20">
    <property type="entry name" value="MFS general substrate transporter like domains"/>
    <property type="match status" value="2"/>
</dbReference>
<dbReference type="GO" id="GO:0015293">
    <property type="term" value="F:symporter activity"/>
    <property type="evidence" value="ECO:0007669"/>
    <property type="project" value="UniProtKB-KW"/>
</dbReference>
<dbReference type="SUPFAM" id="SSF103473">
    <property type="entry name" value="MFS general substrate transporter"/>
    <property type="match status" value="1"/>
</dbReference>
<feature type="transmembrane region" description="Helical" evidence="11">
    <location>
        <begin position="344"/>
        <end position="368"/>
    </location>
</feature>
<dbReference type="InterPro" id="IPR036259">
    <property type="entry name" value="MFS_trans_sf"/>
</dbReference>
<keyword evidence="8 11" id="KW-0472">Membrane</keyword>
<dbReference type="GO" id="GO:0005886">
    <property type="term" value="C:plasma membrane"/>
    <property type="evidence" value="ECO:0007669"/>
    <property type="project" value="UniProtKB-SubCell"/>
</dbReference>
<keyword evidence="6" id="KW-0769">Symport</keyword>
<dbReference type="PANTHER" id="PTHR43528">
    <property type="entry name" value="ALPHA-KETOGLUTARATE PERMEASE"/>
    <property type="match status" value="1"/>
</dbReference>
<feature type="transmembrane region" description="Helical" evidence="11">
    <location>
        <begin position="290"/>
        <end position="307"/>
    </location>
</feature>
<evidence type="ECO:0000256" key="8">
    <source>
        <dbReference type="ARBA" id="ARBA00023136"/>
    </source>
</evidence>
<dbReference type="FunFam" id="1.20.1250.20:FF:000001">
    <property type="entry name" value="Dicarboxylate MFS transporter"/>
    <property type="match status" value="1"/>
</dbReference>
<dbReference type="InterPro" id="IPR011701">
    <property type="entry name" value="MFS"/>
</dbReference>
<keyword evidence="7 11" id="KW-1133">Transmembrane helix</keyword>
<feature type="transmembrane region" description="Helical" evidence="11">
    <location>
        <begin position="319"/>
        <end position="338"/>
    </location>
</feature>
<feature type="transmembrane region" description="Helical" evidence="11">
    <location>
        <begin position="97"/>
        <end position="121"/>
    </location>
</feature>
<dbReference type="PROSITE" id="PS50850">
    <property type="entry name" value="MFS"/>
    <property type="match status" value="1"/>
</dbReference>
<evidence type="ECO:0000313" key="14">
    <source>
        <dbReference type="Proteomes" id="UP000276770"/>
    </source>
</evidence>